<evidence type="ECO:0000256" key="1">
    <source>
        <dbReference type="ARBA" id="ARBA00004496"/>
    </source>
</evidence>
<evidence type="ECO:0000256" key="6">
    <source>
        <dbReference type="ARBA" id="ARBA00022806"/>
    </source>
</evidence>
<feature type="domain" description="Helicase C-terminal" evidence="11">
    <location>
        <begin position="1"/>
        <end position="62"/>
    </location>
</feature>
<keyword evidence="7" id="KW-0067">ATP-binding</keyword>
<comment type="subcellular location">
    <subcellularLocation>
        <location evidence="1">Cytoplasm</location>
    </subcellularLocation>
</comment>
<dbReference type="InterPro" id="IPR012677">
    <property type="entry name" value="Nucleotide-bd_a/b_plait_sf"/>
</dbReference>
<dbReference type="InterPro" id="IPR027417">
    <property type="entry name" value="P-loop_NTPase"/>
</dbReference>
<keyword evidence="8" id="KW-0694">RNA-binding</keyword>
<dbReference type="GO" id="GO:0033592">
    <property type="term" value="F:RNA strand annealing activity"/>
    <property type="evidence" value="ECO:0007669"/>
    <property type="project" value="TreeGrafter"/>
</dbReference>
<dbReference type="InterPro" id="IPR005580">
    <property type="entry name" value="DbpA/CsdA_RNA-bd_dom"/>
</dbReference>
<dbReference type="CDD" id="cd12499">
    <property type="entry name" value="RRM_EcCsdA_like"/>
    <property type="match status" value="1"/>
</dbReference>
<feature type="region of interest" description="Disordered" evidence="10">
    <location>
        <begin position="236"/>
        <end position="289"/>
    </location>
</feature>
<sequence length="289" mass="32603">MNYDIPQDAETYVHRIGRTGRAGREGEAILFVSHRERRMLNNIERVTRQKIEPLELPTAKIINEKRIDTFKKKITETINNQDLSIFEKLVTEFQEANEEVSHLKVAAALAHIAQGNEPLLLSEKEPSFGRDQKPGEEKVIPVKANSLKDHPKIPMRRYKLEVGNSNNIKPGNILGAIANEADMDSEYIGSIQIFDNFSTVDLPDEMPDEVLKVLQKTVVNGKRLNIVELTEKNNKATIGGKSGKRNFGRGKFSKGGRNDRRGGRDSHGGDRRGGDRNRKPKFSRSKPKK</sequence>
<dbReference type="InterPro" id="IPR001650">
    <property type="entry name" value="Helicase_C-like"/>
</dbReference>
<proteinExistence type="predicted"/>
<dbReference type="EMBL" id="FPHV01000095">
    <property type="protein sequence ID" value="SFV81802.1"/>
    <property type="molecule type" value="Genomic_DNA"/>
</dbReference>
<feature type="compositionally biased region" description="Basic residues" evidence="10">
    <location>
        <begin position="278"/>
        <end position="289"/>
    </location>
</feature>
<reference evidence="12" key="1">
    <citation type="submission" date="2016-10" db="EMBL/GenBank/DDBJ databases">
        <authorList>
            <person name="de Groot N.N."/>
        </authorList>
    </citation>
    <scope>NUCLEOTIDE SEQUENCE</scope>
</reference>
<keyword evidence="3" id="KW-0963">Cytoplasm</keyword>
<evidence type="ECO:0000256" key="4">
    <source>
        <dbReference type="ARBA" id="ARBA00022741"/>
    </source>
</evidence>
<evidence type="ECO:0000256" key="9">
    <source>
        <dbReference type="ARBA" id="ARBA00047984"/>
    </source>
</evidence>
<dbReference type="GO" id="GO:0009409">
    <property type="term" value="P:response to cold"/>
    <property type="evidence" value="ECO:0007669"/>
    <property type="project" value="TreeGrafter"/>
</dbReference>
<dbReference type="AlphaFoldDB" id="A0A1W1DK57"/>
<dbReference type="SUPFAM" id="SSF52540">
    <property type="entry name" value="P-loop containing nucleoside triphosphate hydrolases"/>
    <property type="match status" value="1"/>
</dbReference>
<evidence type="ECO:0000256" key="10">
    <source>
        <dbReference type="SAM" id="MobiDB-lite"/>
    </source>
</evidence>
<dbReference type="InterPro" id="IPR034415">
    <property type="entry name" value="CsdA_RRM"/>
</dbReference>
<feature type="compositionally biased region" description="Basic residues" evidence="10">
    <location>
        <begin position="242"/>
        <end position="254"/>
    </location>
</feature>
<dbReference type="InterPro" id="IPR057325">
    <property type="entry name" value="DeaD_dimer"/>
</dbReference>
<keyword evidence="6 12" id="KW-0347">Helicase</keyword>
<dbReference type="FunFam" id="3.30.70.330:FF:000068">
    <property type="entry name" value="ATP-dependent RNA helicase DeaD"/>
    <property type="match status" value="1"/>
</dbReference>
<dbReference type="GO" id="GO:0005829">
    <property type="term" value="C:cytosol"/>
    <property type="evidence" value="ECO:0007669"/>
    <property type="project" value="TreeGrafter"/>
</dbReference>
<comment type="catalytic activity">
    <reaction evidence="9">
        <text>ATP + H2O = ADP + phosphate + H(+)</text>
        <dbReference type="Rhea" id="RHEA:13065"/>
        <dbReference type="ChEBI" id="CHEBI:15377"/>
        <dbReference type="ChEBI" id="CHEBI:15378"/>
        <dbReference type="ChEBI" id="CHEBI:30616"/>
        <dbReference type="ChEBI" id="CHEBI:43474"/>
        <dbReference type="ChEBI" id="CHEBI:456216"/>
        <dbReference type="EC" id="3.6.4.13"/>
    </reaction>
</comment>
<evidence type="ECO:0000256" key="7">
    <source>
        <dbReference type="ARBA" id="ARBA00022840"/>
    </source>
</evidence>
<dbReference type="Pfam" id="PF25399">
    <property type="entry name" value="DeaD_dimer"/>
    <property type="match status" value="1"/>
</dbReference>
<dbReference type="Pfam" id="PF03880">
    <property type="entry name" value="DbpA"/>
    <property type="match status" value="1"/>
</dbReference>
<evidence type="ECO:0000256" key="2">
    <source>
        <dbReference type="ARBA" id="ARBA00012552"/>
    </source>
</evidence>
<dbReference type="InterPro" id="IPR050547">
    <property type="entry name" value="DEAD_box_RNA_helicases"/>
</dbReference>
<dbReference type="Gene3D" id="3.40.50.300">
    <property type="entry name" value="P-loop containing nucleotide triphosphate hydrolases"/>
    <property type="match status" value="1"/>
</dbReference>
<evidence type="ECO:0000259" key="11">
    <source>
        <dbReference type="PROSITE" id="PS51194"/>
    </source>
</evidence>
<dbReference type="GO" id="GO:0005840">
    <property type="term" value="C:ribosome"/>
    <property type="evidence" value="ECO:0007669"/>
    <property type="project" value="TreeGrafter"/>
</dbReference>
<name>A0A1W1DK57_9ZZZZ</name>
<dbReference type="PANTHER" id="PTHR47963:SF8">
    <property type="entry name" value="ATP-DEPENDENT RNA HELICASE DEAD"/>
    <property type="match status" value="1"/>
</dbReference>
<accession>A0A1W1DK57</accession>
<dbReference type="GO" id="GO:0003724">
    <property type="term" value="F:RNA helicase activity"/>
    <property type="evidence" value="ECO:0007669"/>
    <property type="project" value="UniProtKB-EC"/>
</dbReference>
<evidence type="ECO:0000256" key="5">
    <source>
        <dbReference type="ARBA" id="ARBA00022801"/>
    </source>
</evidence>
<protein>
    <recommendedName>
        <fullName evidence="2">RNA helicase</fullName>
        <ecNumber evidence="2">3.6.4.13</ecNumber>
    </recommendedName>
</protein>
<dbReference type="GO" id="GO:0016887">
    <property type="term" value="F:ATP hydrolysis activity"/>
    <property type="evidence" value="ECO:0007669"/>
    <property type="project" value="RHEA"/>
</dbReference>
<keyword evidence="4" id="KW-0547">Nucleotide-binding</keyword>
<gene>
    <name evidence="12" type="ORF">MNB_SUP05-6-619</name>
</gene>
<evidence type="ECO:0000256" key="3">
    <source>
        <dbReference type="ARBA" id="ARBA00022490"/>
    </source>
</evidence>
<dbReference type="EC" id="3.6.4.13" evidence="2"/>
<keyword evidence="5 12" id="KW-0378">Hydrolase</keyword>
<dbReference type="Gene3D" id="3.30.70.330">
    <property type="match status" value="1"/>
</dbReference>
<evidence type="ECO:0000313" key="12">
    <source>
        <dbReference type="EMBL" id="SFV81802.1"/>
    </source>
</evidence>
<evidence type="ECO:0000256" key="8">
    <source>
        <dbReference type="ARBA" id="ARBA00022884"/>
    </source>
</evidence>
<dbReference type="GO" id="GO:0005524">
    <property type="term" value="F:ATP binding"/>
    <property type="evidence" value="ECO:0007669"/>
    <property type="project" value="UniProtKB-KW"/>
</dbReference>
<dbReference type="PROSITE" id="PS51194">
    <property type="entry name" value="HELICASE_CTER"/>
    <property type="match status" value="1"/>
</dbReference>
<dbReference type="PANTHER" id="PTHR47963">
    <property type="entry name" value="DEAD-BOX ATP-DEPENDENT RNA HELICASE 47, MITOCHONDRIAL"/>
    <property type="match status" value="1"/>
</dbReference>
<organism evidence="12">
    <name type="scientific">hydrothermal vent metagenome</name>
    <dbReference type="NCBI Taxonomy" id="652676"/>
    <lineage>
        <taxon>unclassified sequences</taxon>
        <taxon>metagenomes</taxon>
        <taxon>ecological metagenomes</taxon>
    </lineage>
</organism>
<feature type="compositionally biased region" description="Basic and acidic residues" evidence="10">
    <location>
        <begin position="256"/>
        <end position="277"/>
    </location>
</feature>